<feature type="compositionally biased region" description="Low complexity" evidence="1">
    <location>
        <begin position="391"/>
        <end position="404"/>
    </location>
</feature>
<evidence type="ECO:0000256" key="1">
    <source>
        <dbReference type="SAM" id="MobiDB-lite"/>
    </source>
</evidence>
<evidence type="ECO:0000313" key="3">
    <source>
        <dbReference type="Proteomes" id="UP001189429"/>
    </source>
</evidence>
<protein>
    <submittedName>
        <fullName evidence="2">Uncharacterized protein</fullName>
    </submittedName>
</protein>
<feature type="region of interest" description="Disordered" evidence="1">
    <location>
        <begin position="354"/>
        <end position="437"/>
    </location>
</feature>
<keyword evidence="3" id="KW-1185">Reference proteome</keyword>
<feature type="compositionally biased region" description="Basic and acidic residues" evidence="1">
    <location>
        <begin position="32"/>
        <end position="41"/>
    </location>
</feature>
<dbReference type="Proteomes" id="UP001189429">
    <property type="component" value="Unassembled WGS sequence"/>
</dbReference>
<proteinExistence type="predicted"/>
<name>A0ABN9TSC4_9DINO</name>
<organism evidence="2 3">
    <name type="scientific">Prorocentrum cordatum</name>
    <dbReference type="NCBI Taxonomy" id="2364126"/>
    <lineage>
        <taxon>Eukaryota</taxon>
        <taxon>Sar</taxon>
        <taxon>Alveolata</taxon>
        <taxon>Dinophyceae</taxon>
        <taxon>Prorocentrales</taxon>
        <taxon>Prorocentraceae</taxon>
        <taxon>Prorocentrum</taxon>
    </lineage>
</organism>
<reference evidence="2" key="1">
    <citation type="submission" date="2023-10" db="EMBL/GenBank/DDBJ databases">
        <authorList>
            <person name="Chen Y."/>
            <person name="Shah S."/>
            <person name="Dougan E. K."/>
            <person name="Thang M."/>
            <person name="Chan C."/>
        </authorList>
    </citation>
    <scope>NUCLEOTIDE SEQUENCE [LARGE SCALE GENOMIC DNA]</scope>
</reference>
<gene>
    <name evidence="2" type="ORF">PCOR1329_LOCUS41127</name>
</gene>
<dbReference type="EMBL" id="CAUYUJ010014950">
    <property type="protein sequence ID" value="CAK0848102.1"/>
    <property type="molecule type" value="Genomic_DNA"/>
</dbReference>
<accession>A0ABN9TSC4</accession>
<comment type="caution">
    <text evidence="2">The sequence shown here is derived from an EMBL/GenBank/DDBJ whole genome shotgun (WGS) entry which is preliminary data.</text>
</comment>
<sequence length="617" mass="63317">MPPRRQSPRERTSMDAKLVVQNTLINAVPKDSDEVIPRTRSEPYPSGRPSELCVDMSEEGGQGPDLVVHSAPQDDHPLAWLTPTPPPSPRQMGTWYGEPREAPEDVTTLAFVEAPVEASAGAPQGGAGAAGAPTDGPDGEAIEGCAASAKPGWRTSLRSLRGKGGLCGGSALGRTPTATLAFSSESTVASGRGRSASPNVILSEPLGCQVPLPASPVFCGMVPVAVPVGSGVGGGVVAPVMVPAEALLAAETPALTAEAPLVAGATLPEASAAMPAAALSATLAATLPAALGPAAGAVPLPVAALPPQWPGQMAVAVPFPGVTVAIMNCGASRAAGSEYWEGTAATAPVTTMSCGMSQAGDPEYGGGTAAPAQEPHRRGQRGLTSLSSRPSRATRLTTSDLSSSRPDRAAQRTGRPRGGGVVTAREQPSSQGPAFGRLHKLHRDAQDSGIVNEDSRTFTKQSYHGRLSVITEDQVHSSGVLRYAITFASGELSSADGVGFVFSDRLPCPKNIQKLVSIFVNRTGRICMRALSNVVRYDVGVKQLEVGDWVELTVDLDGRIAEFTVWDAEDGSSSSASFAFGAALKQMEHAMSNLPQASCGYVACVVKNVGVTVALGS</sequence>
<evidence type="ECO:0000313" key="2">
    <source>
        <dbReference type="EMBL" id="CAK0848102.1"/>
    </source>
</evidence>
<feature type="region of interest" description="Disordered" evidence="1">
    <location>
        <begin position="32"/>
        <end position="71"/>
    </location>
</feature>